<dbReference type="Pfam" id="PF02104">
    <property type="entry name" value="SURF1"/>
    <property type="match status" value="1"/>
</dbReference>
<dbReference type="AlphaFoldDB" id="A0A6J6CHG9"/>
<dbReference type="CDD" id="cd06662">
    <property type="entry name" value="SURF1"/>
    <property type="match status" value="1"/>
</dbReference>
<dbReference type="InterPro" id="IPR002994">
    <property type="entry name" value="Surf1/Shy1"/>
</dbReference>
<keyword evidence="2 6" id="KW-0812">Transmembrane</keyword>
<name>A0A6J6CHG9_9ZZZZ</name>
<dbReference type="InterPro" id="IPR045214">
    <property type="entry name" value="Surf1/Surf4"/>
</dbReference>
<feature type="region of interest" description="Disordered" evidence="5">
    <location>
        <begin position="252"/>
        <end position="287"/>
    </location>
</feature>
<evidence type="ECO:0000313" key="9">
    <source>
        <dbReference type="EMBL" id="CAB4896883.1"/>
    </source>
</evidence>
<organism evidence="7">
    <name type="scientific">freshwater metagenome</name>
    <dbReference type="NCBI Taxonomy" id="449393"/>
    <lineage>
        <taxon>unclassified sequences</taxon>
        <taxon>metagenomes</taxon>
        <taxon>ecological metagenomes</taxon>
    </lineage>
</organism>
<reference evidence="7" key="1">
    <citation type="submission" date="2020-05" db="EMBL/GenBank/DDBJ databases">
        <authorList>
            <person name="Chiriac C."/>
            <person name="Salcher M."/>
            <person name="Ghai R."/>
            <person name="Kavagutti S V."/>
        </authorList>
    </citation>
    <scope>NUCLEOTIDE SEQUENCE</scope>
</reference>
<proteinExistence type="predicted"/>
<dbReference type="GO" id="GO:0016020">
    <property type="term" value="C:membrane"/>
    <property type="evidence" value="ECO:0007669"/>
    <property type="project" value="UniProtKB-SubCell"/>
</dbReference>
<feature type="compositionally biased region" description="Acidic residues" evidence="5">
    <location>
        <begin position="258"/>
        <end position="272"/>
    </location>
</feature>
<dbReference type="PANTHER" id="PTHR23427:SF2">
    <property type="entry name" value="SURFEIT LOCUS PROTEIN 1"/>
    <property type="match status" value="1"/>
</dbReference>
<evidence type="ECO:0000256" key="6">
    <source>
        <dbReference type="SAM" id="Phobius"/>
    </source>
</evidence>
<dbReference type="PANTHER" id="PTHR23427">
    <property type="entry name" value="SURFEIT LOCUS PROTEIN"/>
    <property type="match status" value="1"/>
</dbReference>
<evidence type="ECO:0000256" key="2">
    <source>
        <dbReference type="ARBA" id="ARBA00022692"/>
    </source>
</evidence>
<sequence>MYGFLRKPLWLLSHVLIAALVIALIGLGFWQRSRYLEEREKSQQLQTIARATPVSLSQVIADSVTDPSEVPESARYRRVEVSGVYDSTHEVAILNRSRGGAPGAWVMTPLVQEDGTAVPIVRGWIPLEPSAEAPPFPGSTAPPGRVTVTGNLQLTQQRGSFGSTDPKTGELTSLSRVDLDRFEQQLPYKIEPAWVLLDGQTPTQANDSPAVIELQTKDPSQNFSYMMQWWIFALIALCGYPLVLRMVARNKAKGDQTPSDDTDPDHDPDEIPWAEGLGPQAQAESRS</sequence>
<dbReference type="EMBL" id="CAFBMG010000034">
    <property type="protein sequence ID" value="CAB4896883.1"/>
    <property type="molecule type" value="Genomic_DNA"/>
</dbReference>
<protein>
    <submittedName>
        <fullName evidence="7">Unannotated protein</fullName>
    </submittedName>
</protein>
<feature type="transmembrane region" description="Helical" evidence="6">
    <location>
        <begin position="229"/>
        <end position="248"/>
    </location>
</feature>
<dbReference type="EMBL" id="CAEZYU010000065">
    <property type="protein sequence ID" value="CAB4747081.1"/>
    <property type="molecule type" value="Genomic_DNA"/>
</dbReference>
<keyword evidence="4 6" id="KW-0472">Membrane</keyword>
<comment type="subcellular location">
    <subcellularLocation>
        <location evidence="1">Membrane</location>
    </subcellularLocation>
</comment>
<evidence type="ECO:0000256" key="3">
    <source>
        <dbReference type="ARBA" id="ARBA00022989"/>
    </source>
</evidence>
<evidence type="ECO:0000313" key="7">
    <source>
        <dbReference type="EMBL" id="CAB4550962.1"/>
    </source>
</evidence>
<dbReference type="PROSITE" id="PS50895">
    <property type="entry name" value="SURF1"/>
    <property type="match status" value="1"/>
</dbReference>
<evidence type="ECO:0000313" key="8">
    <source>
        <dbReference type="EMBL" id="CAB4747081.1"/>
    </source>
</evidence>
<evidence type="ECO:0000256" key="1">
    <source>
        <dbReference type="ARBA" id="ARBA00004370"/>
    </source>
</evidence>
<evidence type="ECO:0000256" key="4">
    <source>
        <dbReference type="ARBA" id="ARBA00023136"/>
    </source>
</evidence>
<accession>A0A6J6CHG9</accession>
<feature type="transmembrane region" description="Helical" evidence="6">
    <location>
        <begin position="9"/>
        <end position="30"/>
    </location>
</feature>
<evidence type="ECO:0000256" key="5">
    <source>
        <dbReference type="SAM" id="MobiDB-lite"/>
    </source>
</evidence>
<dbReference type="EMBL" id="CAEZSF010000195">
    <property type="protein sequence ID" value="CAB4550962.1"/>
    <property type="molecule type" value="Genomic_DNA"/>
</dbReference>
<gene>
    <name evidence="7" type="ORF">UFOPK1358_01622</name>
    <name evidence="8" type="ORF">UFOPK2766_01428</name>
    <name evidence="9" type="ORF">UFOPK3519_00630</name>
</gene>
<keyword evidence="3 6" id="KW-1133">Transmembrane helix</keyword>